<organism evidence="2 3">
    <name type="scientific">Acetobacter aceti</name>
    <dbReference type="NCBI Taxonomy" id="435"/>
    <lineage>
        <taxon>Bacteria</taxon>
        <taxon>Pseudomonadati</taxon>
        <taxon>Pseudomonadota</taxon>
        <taxon>Alphaproteobacteria</taxon>
        <taxon>Acetobacterales</taxon>
        <taxon>Acetobacteraceae</taxon>
        <taxon>Acetobacter</taxon>
        <taxon>Acetobacter subgen. Acetobacter</taxon>
    </lineage>
</organism>
<feature type="region of interest" description="Disordered" evidence="1">
    <location>
        <begin position="53"/>
        <end position="72"/>
    </location>
</feature>
<protein>
    <submittedName>
        <fullName evidence="2">Uncharacterized protein</fullName>
    </submittedName>
</protein>
<sequence length="72" mass="8107">MPQVMRVSNLYQAPGEIDSILVRRNESEVGALFYKWTDWIQFVAEYSHTESIAHNGNRGKDNSASGGAVLFF</sequence>
<dbReference type="EMBL" id="AP023326">
    <property type="protein sequence ID" value="BCI67254.1"/>
    <property type="molecule type" value="Genomic_DNA"/>
</dbReference>
<evidence type="ECO:0000313" key="2">
    <source>
        <dbReference type="EMBL" id="BCI67254.1"/>
    </source>
</evidence>
<dbReference type="Proteomes" id="UP000515220">
    <property type="component" value="Chromosome"/>
</dbReference>
<accession>A0A6S6PQ18</accession>
<evidence type="ECO:0000256" key="1">
    <source>
        <dbReference type="SAM" id="MobiDB-lite"/>
    </source>
</evidence>
<gene>
    <name evidence="2" type="ORF">AAJCM20276_18780</name>
</gene>
<dbReference type="AlphaFoldDB" id="A0A6S6PQ18"/>
<proteinExistence type="predicted"/>
<reference evidence="2 3" key="1">
    <citation type="submission" date="2020-07" db="EMBL/GenBank/DDBJ databases">
        <title>Complete Genome Sequence of an acetic acid bacterium, Acetobacter aceti JCM20276.</title>
        <authorList>
            <person name="Hirose Y."/>
            <person name="Mihara H."/>
        </authorList>
    </citation>
    <scope>NUCLEOTIDE SEQUENCE [LARGE SCALE GENOMIC DNA]</scope>
    <source>
        <strain evidence="2 3">JCM20276</strain>
    </source>
</reference>
<name>A0A6S6PQ18_ACEAC</name>
<evidence type="ECO:0000313" key="3">
    <source>
        <dbReference type="Proteomes" id="UP000515220"/>
    </source>
</evidence>